<dbReference type="NCBIfam" id="TIGR00937">
    <property type="entry name" value="2A51"/>
    <property type="match status" value="1"/>
</dbReference>
<feature type="transmembrane region" description="Helical" evidence="7">
    <location>
        <begin position="363"/>
        <end position="382"/>
    </location>
</feature>
<feature type="transmembrane region" description="Helical" evidence="7">
    <location>
        <begin position="157"/>
        <end position="189"/>
    </location>
</feature>
<dbReference type="PANTHER" id="PTHR33567:SF3">
    <property type="entry name" value="CHROMATE ION TRANSPORTER (EUROFUNG)"/>
    <property type="match status" value="1"/>
</dbReference>
<dbReference type="Proteomes" id="UP000244240">
    <property type="component" value="Unassembled WGS sequence"/>
</dbReference>
<organism evidence="8 9">
    <name type="scientific">Melghirimyces profundicolus</name>
    <dbReference type="NCBI Taxonomy" id="1242148"/>
    <lineage>
        <taxon>Bacteria</taxon>
        <taxon>Bacillati</taxon>
        <taxon>Bacillota</taxon>
        <taxon>Bacilli</taxon>
        <taxon>Bacillales</taxon>
        <taxon>Thermoactinomycetaceae</taxon>
        <taxon>Melghirimyces</taxon>
    </lineage>
</organism>
<dbReference type="Pfam" id="PF02417">
    <property type="entry name" value="Chromate_transp"/>
    <property type="match status" value="2"/>
</dbReference>
<comment type="similarity">
    <text evidence="2">Belongs to the chromate ion transporter (CHR) (TC 2.A.51) family.</text>
</comment>
<keyword evidence="3" id="KW-1003">Cell membrane</keyword>
<feature type="transmembrane region" description="Helical" evidence="7">
    <location>
        <begin position="307"/>
        <end position="330"/>
    </location>
</feature>
<evidence type="ECO:0000256" key="3">
    <source>
        <dbReference type="ARBA" id="ARBA00022475"/>
    </source>
</evidence>
<feature type="transmembrane region" description="Helical" evidence="7">
    <location>
        <begin position="336"/>
        <end position="356"/>
    </location>
</feature>
<feature type="transmembrane region" description="Helical" evidence="7">
    <location>
        <begin position="94"/>
        <end position="113"/>
    </location>
</feature>
<dbReference type="AlphaFoldDB" id="A0A2T6BQR3"/>
<dbReference type="PIRSF" id="PIRSF004810">
    <property type="entry name" value="ChrA"/>
    <property type="match status" value="1"/>
</dbReference>
<dbReference type="InterPro" id="IPR003370">
    <property type="entry name" value="Chromate_transpt"/>
</dbReference>
<evidence type="ECO:0000256" key="6">
    <source>
        <dbReference type="ARBA" id="ARBA00023136"/>
    </source>
</evidence>
<keyword evidence="9" id="KW-1185">Reference proteome</keyword>
<gene>
    <name evidence="8" type="ORF">C8P63_11612</name>
</gene>
<evidence type="ECO:0000256" key="7">
    <source>
        <dbReference type="SAM" id="Phobius"/>
    </source>
</evidence>
<dbReference type="OrthoDB" id="9788907at2"/>
<evidence type="ECO:0000256" key="4">
    <source>
        <dbReference type="ARBA" id="ARBA00022692"/>
    </source>
</evidence>
<feature type="transmembrane region" description="Helical" evidence="7">
    <location>
        <begin position="241"/>
        <end position="263"/>
    </location>
</feature>
<name>A0A2T6BQR3_9BACL</name>
<accession>A0A2T6BQR3</accession>
<feature type="transmembrane region" description="Helical" evidence="7">
    <location>
        <begin position="275"/>
        <end position="295"/>
    </location>
</feature>
<evidence type="ECO:0000313" key="8">
    <source>
        <dbReference type="EMBL" id="PTX58425.1"/>
    </source>
</evidence>
<dbReference type="RefSeq" id="WP_108024372.1">
    <property type="nucleotide sequence ID" value="NZ_QBKR01000016.1"/>
</dbReference>
<evidence type="ECO:0000256" key="2">
    <source>
        <dbReference type="ARBA" id="ARBA00005262"/>
    </source>
</evidence>
<dbReference type="InterPro" id="IPR014047">
    <property type="entry name" value="Chr_Tranpt_l_chain"/>
</dbReference>
<feature type="transmembrane region" description="Helical" evidence="7">
    <location>
        <begin position="209"/>
        <end position="229"/>
    </location>
</feature>
<comment type="caution">
    <text evidence="8">The sequence shown here is derived from an EMBL/GenBank/DDBJ whole genome shotgun (WGS) entry which is preliminary data.</text>
</comment>
<feature type="transmembrane region" description="Helical" evidence="7">
    <location>
        <begin position="125"/>
        <end position="145"/>
    </location>
</feature>
<dbReference type="GO" id="GO:0005886">
    <property type="term" value="C:plasma membrane"/>
    <property type="evidence" value="ECO:0007669"/>
    <property type="project" value="UniProtKB-SubCell"/>
</dbReference>
<protein>
    <submittedName>
        <fullName evidence="8">Chromate transporter</fullName>
    </submittedName>
</protein>
<evidence type="ECO:0000256" key="1">
    <source>
        <dbReference type="ARBA" id="ARBA00004651"/>
    </source>
</evidence>
<evidence type="ECO:0000256" key="5">
    <source>
        <dbReference type="ARBA" id="ARBA00022989"/>
    </source>
</evidence>
<dbReference type="GO" id="GO:0015109">
    <property type="term" value="F:chromate transmembrane transporter activity"/>
    <property type="evidence" value="ECO:0007669"/>
    <property type="project" value="InterPro"/>
</dbReference>
<comment type="subcellular location">
    <subcellularLocation>
        <location evidence="1">Cell membrane</location>
        <topology evidence="1">Multi-pass membrane protein</topology>
    </subcellularLocation>
</comment>
<keyword evidence="4 7" id="KW-0812">Transmembrane</keyword>
<dbReference type="EMBL" id="QBKR01000016">
    <property type="protein sequence ID" value="PTX58425.1"/>
    <property type="molecule type" value="Genomic_DNA"/>
</dbReference>
<proteinExistence type="inferred from homology"/>
<sequence>MDKHNQNTTSNQHSPSRGSVWEVLGVATRLGLTSFGGPIAHLGYFRDEYVQRRRWLDEKTYADLVGLCQFLPGPASSQVGISIGLLRAGLPGAIASWFGFTMPSVLLLVLFSWFFAGTDIEKAGWLHGLMVVAVAIVAQAVWGMAKSLAPDPPRGTVALLAAIAALAFPTAGTQVAIIILAGLIGWRLLPRKEPEDTIPITLSVSRRSAVLSLVLFAVLLLGLPLLAQVTKSQWIAIADGFYRTGALVFGGGHVVLPLLQSVVVPHGWVSGESFLAGYGAAQAVPGPLFTFASYLGTAAAGLSGAALATLAIFLPSFFLVIGALPFWQYIRRRTAFQAAFAGVNAAVVGILLAALYDPVFTKAIKGPFDFALALIAFGLLMVWKMPPWIVVAVTALGGWVLEVFS</sequence>
<reference evidence="8 9" key="1">
    <citation type="submission" date="2018-04" db="EMBL/GenBank/DDBJ databases">
        <title>Genomic Encyclopedia of Archaeal and Bacterial Type Strains, Phase II (KMG-II): from individual species to whole genera.</title>
        <authorList>
            <person name="Goeker M."/>
        </authorList>
    </citation>
    <scope>NUCLEOTIDE SEQUENCE [LARGE SCALE GENOMIC DNA]</scope>
    <source>
        <strain evidence="8 9">DSM 45787</strain>
    </source>
</reference>
<keyword evidence="6 7" id="KW-0472">Membrane</keyword>
<keyword evidence="5 7" id="KW-1133">Transmembrane helix</keyword>
<evidence type="ECO:0000313" key="9">
    <source>
        <dbReference type="Proteomes" id="UP000244240"/>
    </source>
</evidence>
<dbReference type="PANTHER" id="PTHR33567">
    <property type="entry name" value="CHROMATE ION TRANSPORTER (EUROFUNG)"/>
    <property type="match status" value="1"/>
</dbReference>